<keyword evidence="4 8" id="KW-0808">Transferase</keyword>
<keyword evidence="6 8" id="KW-1133">Transmembrane helix</keyword>
<comment type="subcellular location">
    <subcellularLocation>
        <location evidence="1">Membrane</location>
        <topology evidence="1">Single-pass membrane protein</topology>
    </subcellularLocation>
</comment>
<keyword evidence="5 8" id="KW-0812">Transmembrane</keyword>
<dbReference type="AlphaFoldDB" id="A0A8K0G3V6"/>
<protein>
    <recommendedName>
        <fullName evidence="8">Glycosyltransferase family 92 protein</fullName>
        <ecNumber evidence="8">2.4.1.-</ecNumber>
    </recommendedName>
</protein>
<dbReference type="GO" id="GO:0016020">
    <property type="term" value="C:membrane"/>
    <property type="evidence" value="ECO:0007669"/>
    <property type="project" value="UniProtKB-SubCell"/>
</dbReference>
<evidence type="ECO:0000256" key="1">
    <source>
        <dbReference type="ARBA" id="ARBA00004167"/>
    </source>
</evidence>
<dbReference type="OrthoDB" id="2017643at2759"/>
<dbReference type="EC" id="2.4.1.-" evidence="8"/>
<evidence type="ECO:0000256" key="3">
    <source>
        <dbReference type="ARBA" id="ARBA00022676"/>
    </source>
</evidence>
<dbReference type="InterPro" id="IPR008166">
    <property type="entry name" value="Glyco_transf_92"/>
</dbReference>
<dbReference type="GO" id="GO:0005737">
    <property type="term" value="C:cytoplasm"/>
    <property type="evidence" value="ECO:0007669"/>
    <property type="project" value="TreeGrafter"/>
</dbReference>
<sequence length="543" mass="63766">MCPMRHFVAGRFFVKVFVLILLCALIISSLYLTRTNTVTNYVYQRDAANNKLVKSSWEMNQPKEPIVNDKSVNKSDDEILIRDIQERMPNLPILFFNRTKNKSLQFNSTCAKFPDFFSIEYTNTYWQTLETTNGTFHLYNAYLDIRKYNALGPSIRILGMINRIQPVVKTHCHIWFEKNNKPVISPVIEYKYMWVKGWGNYRQGVNQPYLMTCTIPKQYWKGIAPSVVSVVEKPCDRAVNALNVIYNKPENDKKDFAVCVKGMNFPYSDLTTKLAEWIELLNLLGADKIFLYELAVHPNVKRLLEYYEKEGKVQVTPLKLAGNLPSEPLLQYYFLKKKIVHKRQNELIPYNDCFYKHMYEYKYIVLLDTDEVIMPIKTDSWRELIDEVLLKAKTTKKSGLIEKAYINARNVYFLDDLLHTHGWFEDIPKYMHMLQHVYRSKNYTKPGFYIKSFFNTEKVLTLHNHSPLACLGGCFTYSIDIADAHLQHYRKDCVSELRKVCDDFKANSVMDTTIWKFKKPLIEKVRTALNSLGYNENELMVKR</sequence>
<keyword evidence="10" id="KW-1185">Reference proteome</keyword>
<dbReference type="Proteomes" id="UP000801492">
    <property type="component" value="Unassembled WGS sequence"/>
</dbReference>
<keyword evidence="3 8" id="KW-0328">Glycosyltransferase</keyword>
<name>A0A8K0G3V6_IGNLU</name>
<evidence type="ECO:0000313" key="10">
    <source>
        <dbReference type="Proteomes" id="UP000801492"/>
    </source>
</evidence>
<evidence type="ECO:0000256" key="4">
    <source>
        <dbReference type="ARBA" id="ARBA00022679"/>
    </source>
</evidence>
<dbReference type="PANTHER" id="PTHR21461:SF83">
    <property type="entry name" value="GLYCOSYLTRANSFERASE FAMILY 92 PROTEIN"/>
    <property type="match status" value="1"/>
</dbReference>
<evidence type="ECO:0000256" key="8">
    <source>
        <dbReference type="RuleBase" id="RU366017"/>
    </source>
</evidence>
<evidence type="ECO:0000256" key="5">
    <source>
        <dbReference type="ARBA" id="ARBA00022692"/>
    </source>
</evidence>
<dbReference type="PANTHER" id="PTHR21461">
    <property type="entry name" value="GLYCOSYLTRANSFERASE FAMILY 92 PROTEIN"/>
    <property type="match status" value="1"/>
</dbReference>
<dbReference type="Pfam" id="PF01697">
    <property type="entry name" value="Glyco_transf_92"/>
    <property type="match status" value="1"/>
</dbReference>
<evidence type="ECO:0000256" key="7">
    <source>
        <dbReference type="ARBA" id="ARBA00023136"/>
    </source>
</evidence>
<dbReference type="GO" id="GO:0016757">
    <property type="term" value="F:glycosyltransferase activity"/>
    <property type="evidence" value="ECO:0007669"/>
    <property type="project" value="UniProtKB-UniRule"/>
</dbReference>
<reference evidence="9" key="1">
    <citation type="submission" date="2019-08" db="EMBL/GenBank/DDBJ databases">
        <title>The genome of the North American firefly Photinus pyralis.</title>
        <authorList>
            <consortium name="Photinus pyralis genome working group"/>
            <person name="Fallon T.R."/>
            <person name="Sander Lower S.E."/>
            <person name="Weng J.-K."/>
        </authorList>
    </citation>
    <scope>NUCLEOTIDE SEQUENCE</scope>
    <source>
        <strain evidence="9">TRF0915ILg1</strain>
        <tissue evidence="9">Whole body</tissue>
    </source>
</reference>
<proteinExistence type="inferred from homology"/>
<evidence type="ECO:0000256" key="6">
    <source>
        <dbReference type="ARBA" id="ARBA00022989"/>
    </source>
</evidence>
<evidence type="ECO:0000313" key="9">
    <source>
        <dbReference type="EMBL" id="KAF2890730.1"/>
    </source>
</evidence>
<organism evidence="9 10">
    <name type="scientific">Ignelater luminosus</name>
    <name type="common">Cucubano</name>
    <name type="synonym">Pyrophorus luminosus</name>
    <dbReference type="NCBI Taxonomy" id="2038154"/>
    <lineage>
        <taxon>Eukaryota</taxon>
        <taxon>Metazoa</taxon>
        <taxon>Ecdysozoa</taxon>
        <taxon>Arthropoda</taxon>
        <taxon>Hexapoda</taxon>
        <taxon>Insecta</taxon>
        <taxon>Pterygota</taxon>
        <taxon>Neoptera</taxon>
        <taxon>Endopterygota</taxon>
        <taxon>Coleoptera</taxon>
        <taxon>Polyphaga</taxon>
        <taxon>Elateriformia</taxon>
        <taxon>Elateroidea</taxon>
        <taxon>Elateridae</taxon>
        <taxon>Agrypninae</taxon>
        <taxon>Pyrophorini</taxon>
        <taxon>Ignelater</taxon>
    </lineage>
</organism>
<gene>
    <name evidence="9" type="ORF">ILUMI_15443</name>
</gene>
<evidence type="ECO:0000256" key="2">
    <source>
        <dbReference type="ARBA" id="ARBA00007647"/>
    </source>
</evidence>
<keyword evidence="7 8" id="KW-0472">Membrane</keyword>
<comment type="caution">
    <text evidence="9">The sequence shown here is derived from an EMBL/GenBank/DDBJ whole genome shotgun (WGS) entry which is preliminary data.</text>
</comment>
<feature type="transmembrane region" description="Helical" evidence="8">
    <location>
        <begin position="12"/>
        <end position="32"/>
    </location>
</feature>
<dbReference type="EMBL" id="VTPC01047471">
    <property type="protein sequence ID" value="KAF2890730.1"/>
    <property type="molecule type" value="Genomic_DNA"/>
</dbReference>
<comment type="similarity">
    <text evidence="2 8">Belongs to the glycosyltransferase 92 family.</text>
</comment>
<accession>A0A8K0G3V6</accession>